<dbReference type="InterPro" id="IPR013780">
    <property type="entry name" value="Glyco_hydro_b"/>
</dbReference>
<dbReference type="PIRSF" id="PIRSF036918">
    <property type="entry name" value="Maltodextrin_glucosidase"/>
    <property type="match status" value="1"/>
</dbReference>
<dbReference type="GO" id="GO:0005737">
    <property type="term" value="C:cytoplasm"/>
    <property type="evidence" value="ECO:0007669"/>
    <property type="project" value="InterPro"/>
</dbReference>
<dbReference type="CDD" id="cd02857">
    <property type="entry name" value="E_set_CDase_PDE_N"/>
    <property type="match status" value="1"/>
</dbReference>
<evidence type="ECO:0000313" key="6">
    <source>
        <dbReference type="EMBL" id="RKF17838.1"/>
    </source>
</evidence>
<dbReference type="InterPro" id="IPR017069">
    <property type="entry name" value="MalZ"/>
</dbReference>
<dbReference type="InterPro" id="IPR006047">
    <property type="entry name" value="GH13_cat_dom"/>
</dbReference>
<dbReference type="SMART" id="SM00642">
    <property type="entry name" value="Aamy"/>
    <property type="match status" value="1"/>
</dbReference>
<gene>
    <name evidence="6" type="ORF">DBZ36_11310</name>
</gene>
<dbReference type="PANTHER" id="PTHR10357:SF210">
    <property type="entry name" value="MALTODEXTRIN GLUCOSIDASE"/>
    <property type="match status" value="1"/>
</dbReference>
<dbReference type="Gene3D" id="3.20.20.80">
    <property type="entry name" value="Glycosidases"/>
    <property type="match status" value="1"/>
</dbReference>
<evidence type="ECO:0000256" key="2">
    <source>
        <dbReference type="ARBA" id="ARBA00023295"/>
    </source>
</evidence>
<dbReference type="EMBL" id="RAQO01000006">
    <property type="protein sequence ID" value="RKF17838.1"/>
    <property type="molecule type" value="Genomic_DNA"/>
</dbReference>
<name>A0A420EAX3_9ALTE</name>
<dbReference type="InterPro" id="IPR004185">
    <property type="entry name" value="Glyco_hydro_13_lg-like_dom"/>
</dbReference>
<dbReference type="SUPFAM" id="SSF81296">
    <property type="entry name" value="E set domains"/>
    <property type="match status" value="1"/>
</dbReference>
<feature type="domain" description="Glycosyl hydrolase family 13 catalytic" evidence="5">
    <location>
        <begin position="122"/>
        <end position="519"/>
    </location>
</feature>
<comment type="caution">
    <text evidence="6">The sequence shown here is derived from an EMBL/GenBank/DDBJ whole genome shotgun (WGS) entry which is preliminary data.</text>
</comment>
<evidence type="ECO:0000256" key="4">
    <source>
        <dbReference type="PIRSR" id="PIRSR036918-51"/>
    </source>
</evidence>
<dbReference type="NCBIfam" id="NF008051">
    <property type="entry name" value="PRK10785.1"/>
    <property type="match status" value="1"/>
</dbReference>
<protein>
    <submittedName>
        <fullName evidence="6">Maltodextrin glucosidase</fullName>
    </submittedName>
</protein>
<dbReference type="OrthoDB" id="9805159at2"/>
<dbReference type="SUPFAM" id="SSF51445">
    <property type="entry name" value="(Trans)glycosidases"/>
    <property type="match status" value="1"/>
</dbReference>
<evidence type="ECO:0000313" key="7">
    <source>
        <dbReference type="Proteomes" id="UP000286482"/>
    </source>
</evidence>
<feature type="site" description="Transition state stabilizer" evidence="4">
    <location>
        <position position="446"/>
    </location>
</feature>
<accession>A0A420EAX3</accession>
<dbReference type="InterPro" id="IPR014756">
    <property type="entry name" value="Ig_E-set"/>
</dbReference>
<evidence type="ECO:0000259" key="5">
    <source>
        <dbReference type="SMART" id="SM00642"/>
    </source>
</evidence>
<dbReference type="SUPFAM" id="SSF51011">
    <property type="entry name" value="Glycosyl hydrolase domain"/>
    <property type="match status" value="1"/>
</dbReference>
<feature type="active site" description="Nucleophile" evidence="3">
    <location>
        <position position="334"/>
    </location>
</feature>
<dbReference type="GO" id="GO:0005975">
    <property type="term" value="P:carbohydrate metabolic process"/>
    <property type="evidence" value="ECO:0007669"/>
    <property type="project" value="InterPro"/>
</dbReference>
<dbReference type="CDD" id="cd11338">
    <property type="entry name" value="AmyAc_CMD"/>
    <property type="match status" value="1"/>
</dbReference>
<dbReference type="PANTHER" id="PTHR10357">
    <property type="entry name" value="ALPHA-AMYLASE FAMILY MEMBER"/>
    <property type="match status" value="1"/>
</dbReference>
<keyword evidence="1" id="KW-0378">Hydrolase</keyword>
<dbReference type="Proteomes" id="UP000286482">
    <property type="component" value="Unassembled WGS sequence"/>
</dbReference>
<dbReference type="AlphaFoldDB" id="A0A420EAX3"/>
<evidence type="ECO:0000256" key="1">
    <source>
        <dbReference type="ARBA" id="ARBA00022801"/>
    </source>
</evidence>
<reference evidence="6 7" key="1">
    <citation type="submission" date="2018-09" db="EMBL/GenBank/DDBJ databases">
        <authorList>
            <person name="Wang Z."/>
        </authorList>
    </citation>
    <scope>NUCLEOTIDE SEQUENCE [LARGE SCALE GENOMIC DNA]</scope>
    <source>
        <strain evidence="6 7">ALS 81</strain>
    </source>
</reference>
<feature type="active site" description="Proton donor" evidence="3">
    <location>
        <position position="371"/>
    </location>
</feature>
<dbReference type="InterPro" id="IPR017853">
    <property type="entry name" value="GH"/>
</dbReference>
<evidence type="ECO:0000256" key="3">
    <source>
        <dbReference type="PIRSR" id="PIRSR036918-50"/>
    </source>
</evidence>
<dbReference type="GO" id="GO:0004558">
    <property type="term" value="F:alpha-1,4-glucosidase activity"/>
    <property type="evidence" value="ECO:0007669"/>
    <property type="project" value="InterPro"/>
</dbReference>
<proteinExistence type="predicted"/>
<dbReference type="Pfam" id="PF00128">
    <property type="entry name" value="Alpha-amylase"/>
    <property type="match status" value="1"/>
</dbReference>
<keyword evidence="7" id="KW-1185">Reference proteome</keyword>
<keyword evidence="2" id="KW-0326">Glycosidase</keyword>
<dbReference type="Gene3D" id="2.60.40.1180">
    <property type="entry name" value="Golgi alpha-mannosidase II"/>
    <property type="match status" value="1"/>
</dbReference>
<organism evidence="6 7">
    <name type="scientific">Alginatibacterium sediminis</name>
    <dbReference type="NCBI Taxonomy" id="2164068"/>
    <lineage>
        <taxon>Bacteria</taxon>
        <taxon>Pseudomonadati</taxon>
        <taxon>Pseudomonadota</taxon>
        <taxon>Gammaproteobacteria</taxon>
        <taxon>Alteromonadales</taxon>
        <taxon>Alteromonadaceae</taxon>
        <taxon>Alginatibacterium</taxon>
    </lineage>
</organism>
<dbReference type="RefSeq" id="WP_120355065.1">
    <property type="nucleotide sequence ID" value="NZ_RAQO01000006.1"/>
</dbReference>
<sequence>MSSLLFHPQTLVNEGPELEIKLYTLASLECEQVILRIEPDHEEELRSMEFVEQQHGWKLWRVKLSASEHSDLTLYCFKVIHQNSQTWLHASGESSRLPQKTQMFRIHQQQPPLWVRDQVFYQIFPERFANGDDSISTRAENYRFDTSRKTIVSKQWHEEVSSSHAHTGGSEFFGGDLKGITQNLDYLQDLGVTALYLNPIFTAPSNHKYDTADYFEVDPCFGGNEALIELREHTAERNMKIMLDAVVNHTSNQHPWMDVYHQHSNGAARGEASPHRNWFTFDDNGSYYGWKGLHSLPKLNFANPEVQHVVYSGENAILKHWLKAPYSIDAWRFDVVHMLGEHHNAQNNAHYVREFRNAIKQTNPNAYMIGEHFSEATQWLQGDQEDGAMNYYGFSLPVRAFLVGKDIALQPNHISAEDLALWLAQSRGSIPFANQLAQFNLLDSHDTERFLTLAGGNSAILSLAATLMFTYIGVPSIYYGDEIGLEGGADPDCRRPFPWDENQWDQPLRAKYQALAKLRSQREEMRSGDVIDLHAKGDVYVFARWTQQSHSIVIVNRGEACDLNLSLAALPGACATYLFANQQQKVTVQQGHLKLQLSAQRAVVLCSEG</sequence>